<name>A0ABU6AI77_9PSEU</name>
<sequence length="125" mass="14005">MSTESDVEAIRALEDKRYDAVVQRDFDTFEALAHPELTYTHSNGAVDTLESYLEKCKSGFYVYHTIDHPIDKITIVGNTAVVVGEMNADLTAGETRKQLTNRALAVWVRSGGEWNLLAYQPTVRP</sequence>
<accession>A0ABU6AI77</accession>
<evidence type="ECO:0000313" key="2">
    <source>
        <dbReference type="EMBL" id="MEB3371269.1"/>
    </source>
</evidence>
<evidence type="ECO:0000259" key="1">
    <source>
        <dbReference type="Pfam" id="PF14534"/>
    </source>
</evidence>
<keyword evidence="3" id="KW-1185">Reference proteome</keyword>
<dbReference type="InterPro" id="IPR032710">
    <property type="entry name" value="NTF2-like_dom_sf"/>
</dbReference>
<reference evidence="2 3" key="1">
    <citation type="submission" date="2023-10" db="EMBL/GenBank/DDBJ databases">
        <title>Saccharopolyspora sp. nov., isolated from mangrove soil.</title>
        <authorList>
            <person name="Lu Y."/>
            <person name="Liu W."/>
        </authorList>
    </citation>
    <scope>NUCLEOTIDE SEQUENCE [LARGE SCALE GENOMIC DNA]</scope>
    <source>
        <strain evidence="2 3">S2-29</strain>
    </source>
</reference>
<feature type="domain" description="DUF4440" evidence="1">
    <location>
        <begin position="10"/>
        <end position="115"/>
    </location>
</feature>
<gene>
    <name evidence="2" type="ORF">R4I43_28065</name>
</gene>
<dbReference type="Gene3D" id="3.10.450.50">
    <property type="match status" value="1"/>
</dbReference>
<dbReference type="EMBL" id="JAWLNX010000026">
    <property type="protein sequence ID" value="MEB3371269.1"/>
    <property type="molecule type" value="Genomic_DNA"/>
</dbReference>
<dbReference type="SUPFAM" id="SSF54427">
    <property type="entry name" value="NTF2-like"/>
    <property type="match status" value="1"/>
</dbReference>
<dbReference type="RefSeq" id="WP_324268705.1">
    <property type="nucleotide sequence ID" value="NZ_JAWLNX010000026.1"/>
</dbReference>
<evidence type="ECO:0000313" key="3">
    <source>
        <dbReference type="Proteomes" id="UP001327093"/>
    </source>
</evidence>
<comment type="caution">
    <text evidence="2">The sequence shown here is derived from an EMBL/GenBank/DDBJ whole genome shotgun (WGS) entry which is preliminary data.</text>
</comment>
<organism evidence="2 3">
    <name type="scientific">Saccharopolyspora mangrovi</name>
    <dbReference type="NCBI Taxonomy" id="3082379"/>
    <lineage>
        <taxon>Bacteria</taxon>
        <taxon>Bacillati</taxon>
        <taxon>Actinomycetota</taxon>
        <taxon>Actinomycetes</taxon>
        <taxon>Pseudonocardiales</taxon>
        <taxon>Pseudonocardiaceae</taxon>
        <taxon>Saccharopolyspora</taxon>
    </lineage>
</organism>
<dbReference type="InterPro" id="IPR027843">
    <property type="entry name" value="DUF4440"/>
</dbReference>
<dbReference type="Pfam" id="PF14534">
    <property type="entry name" value="DUF4440"/>
    <property type="match status" value="1"/>
</dbReference>
<proteinExistence type="predicted"/>
<dbReference type="Proteomes" id="UP001327093">
    <property type="component" value="Unassembled WGS sequence"/>
</dbReference>
<protein>
    <submittedName>
        <fullName evidence="2">Nuclear transport factor 2 family protein</fullName>
    </submittedName>
</protein>